<dbReference type="PROSITE" id="PS51318">
    <property type="entry name" value="TAT"/>
    <property type="match status" value="1"/>
</dbReference>
<dbReference type="InterPro" id="IPR036291">
    <property type="entry name" value="NAD(P)-bd_dom_sf"/>
</dbReference>
<dbReference type="Proteomes" id="UP000255000">
    <property type="component" value="Unassembled WGS sequence"/>
</dbReference>
<gene>
    <name evidence="4" type="primary">cpnA_1</name>
    <name evidence="4" type="ORF">NCTC13350_02923</name>
</gene>
<evidence type="ECO:0000313" key="5">
    <source>
        <dbReference type="Proteomes" id="UP000255000"/>
    </source>
</evidence>
<dbReference type="InterPro" id="IPR006311">
    <property type="entry name" value="TAT_signal"/>
</dbReference>
<dbReference type="GO" id="GO:0055041">
    <property type="term" value="F:cyclopentanol dehydrogenase activity"/>
    <property type="evidence" value="ECO:0007669"/>
    <property type="project" value="UniProtKB-EC"/>
</dbReference>
<name>A0A378ZXL4_9HYPH</name>
<proteinExistence type="inferred from homology"/>
<reference evidence="4 5" key="1">
    <citation type="submission" date="2018-06" db="EMBL/GenBank/DDBJ databases">
        <authorList>
            <consortium name="Pathogen Informatics"/>
            <person name="Doyle S."/>
        </authorList>
    </citation>
    <scope>NUCLEOTIDE SEQUENCE [LARGE SCALE GENOMIC DNA]</scope>
    <source>
        <strain evidence="4 5">NCTC13350</strain>
    </source>
</reference>
<dbReference type="Pfam" id="PF00106">
    <property type="entry name" value="adh_short"/>
    <property type="match status" value="1"/>
</dbReference>
<dbReference type="EMBL" id="UGSK01000001">
    <property type="protein sequence ID" value="SUB01974.1"/>
    <property type="molecule type" value="Genomic_DNA"/>
</dbReference>
<organism evidence="4 5">
    <name type="scientific">Pannonibacter phragmitetus</name>
    <dbReference type="NCBI Taxonomy" id="121719"/>
    <lineage>
        <taxon>Bacteria</taxon>
        <taxon>Pseudomonadati</taxon>
        <taxon>Pseudomonadota</taxon>
        <taxon>Alphaproteobacteria</taxon>
        <taxon>Hyphomicrobiales</taxon>
        <taxon>Stappiaceae</taxon>
        <taxon>Pannonibacter</taxon>
    </lineage>
</organism>
<dbReference type="RefSeq" id="WP_244296145.1">
    <property type="nucleotide sequence ID" value="NZ_UGSK01000001.1"/>
</dbReference>
<evidence type="ECO:0000256" key="1">
    <source>
        <dbReference type="ARBA" id="ARBA00006484"/>
    </source>
</evidence>
<dbReference type="EC" id="1.1.1.163" evidence="4"/>
<dbReference type="PANTHER" id="PTHR24321:SF8">
    <property type="entry name" value="ESTRADIOL 17-BETA-DEHYDROGENASE 8-RELATED"/>
    <property type="match status" value="1"/>
</dbReference>
<evidence type="ECO:0000256" key="3">
    <source>
        <dbReference type="RuleBase" id="RU000363"/>
    </source>
</evidence>
<protein>
    <submittedName>
        <fullName evidence="4">Cyclopentanol dehydrogenase</fullName>
        <ecNumber evidence="4">1.1.1.163</ecNumber>
    </submittedName>
</protein>
<dbReference type="PROSITE" id="PS00061">
    <property type="entry name" value="ADH_SHORT"/>
    <property type="match status" value="1"/>
</dbReference>
<comment type="similarity">
    <text evidence="1 3">Belongs to the short-chain dehydrogenases/reductases (SDR) family.</text>
</comment>
<dbReference type="Gene3D" id="3.40.50.720">
    <property type="entry name" value="NAD(P)-binding Rossmann-like Domain"/>
    <property type="match status" value="1"/>
</dbReference>
<evidence type="ECO:0000256" key="2">
    <source>
        <dbReference type="ARBA" id="ARBA00023002"/>
    </source>
</evidence>
<dbReference type="PRINTS" id="PR00081">
    <property type="entry name" value="GDHRDH"/>
</dbReference>
<keyword evidence="2 4" id="KW-0560">Oxidoreductase</keyword>
<dbReference type="AlphaFoldDB" id="A0A378ZXL4"/>
<dbReference type="CDD" id="cd05233">
    <property type="entry name" value="SDR_c"/>
    <property type="match status" value="1"/>
</dbReference>
<accession>A0A378ZXL4</accession>
<dbReference type="InterPro" id="IPR002347">
    <property type="entry name" value="SDR_fam"/>
</dbReference>
<dbReference type="InterPro" id="IPR020904">
    <property type="entry name" value="Sc_DH/Rdtase_CS"/>
</dbReference>
<dbReference type="PRINTS" id="PR00080">
    <property type="entry name" value="SDRFAMILY"/>
</dbReference>
<dbReference type="PANTHER" id="PTHR24321">
    <property type="entry name" value="DEHYDROGENASES, SHORT CHAIN"/>
    <property type="match status" value="1"/>
</dbReference>
<evidence type="ECO:0000313" key="4">
    <source>
        <dbReference type="EMBL" id="SUB01974.1"/>
    </source>
</evidence>
<dbReference type="SUPFAM" id="SSF51735">
    <property type="entry name" value="NAD(P)-binding Rossmann-fold domains"/>
    <property type="match status" value="1"/>
</dbReference>
<sequence length="374" mass="37483">MTLDRRDVLKGMTLAGGAVGINAASGLQMAQAQTQPAAAASPAGGAVGINAASGLQMAQAQTQPAAAASPAGGGGGYAGGLAIAPTDPAYFVPDRFKGRTVIVTGCARGMGQAAAERLAREGANVVGVDWIEDQGAAVADGIRKAGGKAEFVPGDVRDAAVCQKAVDVAVTSFGGLSGAINNAGVMDGVYSGDPVDYAAQKPRVFAPIHEATDAYWDAVMEINAGGVFRSLRPQLVQLVKQGQGGAIVNVGSIAGLTGLAGNPAYVASKHAVNGLTKNAAIDYAPYGIRINSVNMAATDTPMVARAGALVAASMKDGGGGMGRIKTQSILAYADPAHRPATPAEQVAIMLFLLSDEASNVTGANWATDGGWTTY</sequence>
<dbReference type="FunFam" id="3.40.50.720:FF:000084">
    <property type="entry name" value="Short-chain dehydrogenase reductase"/>
    <property type="match status" value="1"/>
</dbReference>